<dbReference type="Proteomes" id="UP000013243">
    <property type="component" value="Chromosome"/>
</dbReference>
<evidence type="ECO:0000313" key="4">
    <source>
        <dbReference type="Proteomes" id="UP000013243"/>
    </source>
</evidence>
<dbReference type="KEGG" id="rmb:K529_004325"/>
<sequence>MAPAPFERVGRSAPPGAPPGTCWESVIIPARIETITEQVMISEAETSADGTITKPAVFATETRQEITRPREESYFQTLCPDELTPDYISSLQRALAARGLYDGLITATLNTQTRAAIRRYQQELGIDSQTLSLRAARSLGLSAVELAD</sequence>
<dbReference type="EMBL" id="CP015230">
    <property type="protein sequence ID" value="ANP39985.1"/>
    <property type="molecule type" value="Genomic_DNA"/>
</dbReference>
<reference evidence="3 4" key="1">
    <citation type="journal article" date="2016" name="ISME J.">
        <title>Global occurrence and heterogeneity of the Roseobacter-clade species Ruegeria mobilis.</title>
        <authorList>
            <person name="Sonnenschein E."/>
            <person name="Gram L."/>
        </authorList>
    </citation>
    <scope>NUCLEOTIDE SEQUENCE [LARGE SCALE GENOMIC DNA]</scope>
    <source>
        <strain evidence="3 4">F1926</strain>
    </source>
</reference>
<dbReference type="Gene3D" id="1.10.101.10">
    <property type="entry name" value="PGBD-like superfamily/PGBD"/>
    <property type="match status" value="1"/>
</dbReference>
<dbReference type="SUPFAM" id="SSF47090">
    <property type="entry name" value="PGBD-like"/>
    <property type="match status" value="1"/>
</dbReference>
<dbReference type="AlphaFoldDB" id="A0A1B1A072"/>
<dbReference type="OrthoDB" id="7861420at2"/>
<evidence type="ECO:0000313" key="3">
    <source>
        <dbReference type="EMBL" id="ANP39985.1"/>
    </source>
</evidence>
<organism evidence="3 4">
    <name type="scientific">Tritonibacter mobilis F1926</name>
    <dbReference type="NCBI Taxonomy" id="1265309"/>
    <lineage>
        <taxon>Bacteria</taxon>
        <taxon>Pseudomonadati</taxon>
        <taxon>Pseudomonadota</taxon>
        <taxon>Alphaproteobacteria</taxon>
        <taxon>Rhodobacterales</taxon>
        <taxon>Paracoccaceae</taxon>
        <taxon>Tritonibacter</taxon>
    </lineage>
</organism>
<dbReference type="InterPro" id="IPR002477">
    <property type="entry name" value="Peptidoglycan-bd-like"/>
</dbReference>
<dbReference type="STRING" id="1265309.K529_004325"/>
<accession>A0A1B1A072</accession>
<evidence type="ECO:0000259" key="2">
    <source>
        <dbReference type="Pfam" id="PF01471"/>
    </source>
</evidence>
<feature type="region of interest" description="Disordered" evidence="1">
    <location>
        <begin position="1"/>
        <end position="20"/>
    </location>
</feature>
<evidence type="ECO:0000256" key="1">
    <source>
        <dbReference type="SAM" id="MobiDB-lite"/>
    </source>
</evidence>
<proteinExistence type="predicted"/>
<dbReference type="Pfam" id="PF01471">
    <property type="entry name" value="PG_binding_1"/>
    <property type="match status" value="1"/>
</dbReference>
<name>A0A1B1A072_9RHOB</name>
<dbReference type="InterPro" id="IPR036366">
    <property type="entry name" value="PGBDSf"/>
</dbReference>
<dbReference type="GeneID" id="28249031"/>
<dbReference type="RefSeq" id="WP_046002488.1">
    <property type="nucleotide sequence ID" value="NZ_CP015230.1"/>
</dbReference>
<protein>
    <submittedName>
        <fullName evidence="3">Peptidoglycan-binding protein</fullName>
    </submittedName>
</protein>
<feature type="domain" description="Peptidoglycan binding-like" evidence="2">
    <location>
        <begin position="88"/>
        <end position="126"/>
    </location>
</feature>
<dbReference type="InterPro" id="IPR036365">
    <property type="entry name" value="PGBD-like_sf"/>
</dbReference>
<gene>
    <name evidence="3" type="ORF">K529_004325</name>
</gene>